<evidence type="ECO:0000313" key="6">
    <source>
        <dbReference type="EMBL" id="AIB14310.1"/>
    </source>
</evidence>
<evidence type="ECO:0000259" key="5">
    <source>
        <dbReference type="Pfam" id="PF18025"/>
    </source>
</evidence>
<dbReference type="SUPFAM" id="SSF53756">
    <property type="entry name" value="UDP-Glycosyltransferase/glycogen phosphorylase"/>
    <property type="match status" value="1"/>
</dbReference>
<dbReference type="SMR" id="A0A060DNH9"/>
<dbReference type="Gene3D" id="3.40.50.11660">
    <property type="entry name" value="Glycosyl transferase family 10, C-terminal domain"/>
    <property type="match status" value="1"/>
</dbReference>
<evidence type="ECO:0000313" key="8">
    <source>
        <dbReference type="Proteomes" id="UP000027186"/>
    </source>
</evidence>
<dbReference type="InterPro" id="IPR041058">
    <property type="entry name" value="FucT_N"/>
</dbReference>
<dbReference type="OrthoDB" id="9791032at2"/>
<dbReference type="InterPro" id="IPR038577">
    <property type="entry name" value="GT10-like_C_sf"/>
</dbReference>
<dbReference type="Gene3D" id="3.40.50.11650">
    <property type="entry name" value="Glycosyl transferase family 10, N-terminal domain"/>
    <property type="match status" value="1"/>
</dbReference>
<dbReference type="GO" id="GO:0016020">
    <property type="term" value="C:membrane"/>
    <property type="evidence" value="ECO:0007669"/>
    <property type="project" value="InterPro"/>
</dbReference>
<keyword evidence="2 6" id="KW-0328">Glycosyltransferase</keyword>
<reference evidence="6 8" key="1">
    <citation type="journal article" date="2014" name="Genome Announc.">
        <title>Complete Genome Sequence of the Model Rhizosphere Strain Azospirillum brasilense Az39, Successfully Applied in Agriculture.</title>
        <authorList>
            <person name="Rivera D."/>
            <person name="Revale S."/>
            <person name="Molina R."/>
            <person name="Gualpa J."/>
            <person name="Puente M."/>
            <person name="Maroniche G."/>
            <person name="Paris G."/>
            <person name="Baker D."/>
            <person name="Clavijo B."/>
            <person name="McLay K."/>
            <person name="Spaepen S."/>
            <person name="Perticari A."/>
            <person name="Vazquez M."/>
            <person name="Wisniewski-Dye F."/>
            <person name="Watkins C."/>
            <person name="Martinez-Abarca F."/>
            <person name="Vanderleyden J."/>
            <person name="Cassan F."/>
        </authorList>
    </citation>
    <scope>NUCLEOTIDE SEQUENCE [LARGE SCALE GENOMIC DNA]</scope>
    <source>
        <strain evidence="6 8">Az39</strain>
        <plasmid evidence="6">AbAZ39_p1</plasmid>
    </source>
</reference>
<dbReference type="EMBL" id="POWG01000033">
    <property type="protein sequence ID" value="PNQ96286.1"/>
    <property type="molecule type" value="Genomic_DNA"/>
</dbReference>
<evidence type="ECO:0000256" key="2">
    <source>
        <dbReference type="ARBA" id="ARBA00022676"/>
    </source>
</evidence>
<dbReference type="InterPro" id="IPR042574">
    <property type="entry name" value="FucT_N_sf"/>
</dbReference>
<keyword evidence="3 6" id="KW-0808">Transferase</keyword>
<evidence type="ECO:0000313" key="7">
    <source>
        <dbReference type="EMBL" id="PNQ96286.1"/>
    </source>
</evidence>
<dbReference type="PANTHER" id="PTHR11929:SF194">
    <property type="entry name" value="ALPHA-(1,3)-FUCOSYLTRANSFERASE 10"/>
    <property type="match status" value="1"/>
</dbReference>
<sequence>MLDQRTSAFLEEFLAKPGGDPERLDRFLLHGPYRGRRGGKPRLKLAFHDFWPEFDKGTNFFIEILSSRFDLSVVEDDSDLAIVSVFGGRHREARSRRTLFFTGENVRPPLDGFDMAVSFDRVDDPRHYRLPLYVMHAYEHMREGAVPHFCSPVLPPVPPTRAAFAERGFCAFLYKNPNGERRNRFFPVLDGRRRVDSVGWHLNNTGSVVKMGWLSKIRVFERYRFAFAFENASHPGYLTEKILDVFQAGAVPLYWGDPDLEREVAVGSFIDVSRFATDEEAVDHILAVDDDYDAYCAHRAVAPFLGTEEFYFDAYRLADWIESRL</sequence>
<protein>
    <submittedName>
        <fullName evidence="6">Alpha-1,3-fucosyltransferase</fullName>
    </submittedName>
</protein>
<gene>
    <name evidence="6" type="ORF">ABAZ39_20530</name>
    <name evidence="7" type="ORF">C1S70_24465</name>
</gene>
<dbReference type="GO" id="GO:0008417">
    <property type="term" value="F:fucosyltransferase activity"/>
    <property type="evidence" value="ECO:0007669"/>
    <property type="project" value="InterPro"/>
</dbReference>
<accession>A0A060DNH9</accession>
<dbReference type="PANTHER" id="PTHR11929">
    <property type="entry name" value="ALPHA- 1,3 -FUCOSYLTRANSFERASE"/>
    <property type="match status" value="1"/>
</dbReference>
<dbReference type="Pfam" id="PF00852">
    <property type="entry name" value="Glyco_transf_10"/>
    <property type="match status" value="1"/>
</dbReference>
<accession>A0A2K1FUT5</accession>
<evidence type="ECO:0000256" key="3">
    <source>
        <dbReference type="ARBA" id="ARBA00022679"/>
    </source>
</evidence>
<dbReference type="Proteomes" id="UP000236268">
    <property type="component" value="Unassembled WGS sequence"/>
</dbReference>
<reference evidence="7 9" key="2">
    <citation type="submission" date="2018-01" db="EMBL/GenBank/DDBJ databases">
        <title>Whole genome sequence of Azospirillum brasilense REC3 isolated from strawberry roots.</title>
        <authorList>
            <person name="Fontana C.A."/>
            <person name="Salazar S.M."/>
            <person name="Bassi D."/>
            <person name="Puglisi E."/>
            <person name="Lovaisa N.C."/>
            <person name="Toffoli L.M."/>
            <person name="Pedraza R."/>
            <person name="Cocconcelli P.S."/>
        </authorList>
    </citation>
    <scope>NUCLEOTIDE SEQUENCE [LARGE SCALE GENOMIC DNA]</scope>
    <source>
        <strain evidence="7 9">REC3</strain>
        <plasmid evidence="7">p19unnamed</plasmid>
    </source>
</reference>
<evidence type="ECO:0000259" key="4">
    <source>
        <dbReference type="Pfam" id="PF00852"/>
    </source>
</evidence>
<name>A0A060DNH9_9PROT</name>
<proteinExistence type="inferred from homology"/>
<dbReference type="RefSeq" id="WP_040134538.1">
    <property type="nucleotide sequence ID" value="NZ_CP007794.1"/>
</dbReference>
<dbReference type="AlphaFoldDB" id="A0A060DNH9"/>
<dbReference type="KEGG" id="abq:ABAZ39_20530"/>
<dbReference type="Pfam" id="PF18025">
    <property type="entry name" value="FucT_N"/>
    <property type="match status" value="1"/>
</dbReference>
<evidence type="ECO:0000313" key="9">
    <source>
        <dbReference type="Proteomes" id="UP000236268"/>
    </source>
</evidence>
<feature type="domain" description="Fucosyltransferase C-terminal" evidence="4">
    <location>
        <begin position="180"/>
        <end position="298"/>
    </location>
</feature>
<geneLocation type="plasmid" evidence="7">
    <name>p19unnamed</name>
</geneLocation>
<organism evidence="6 8">
    <name type="scientific">Azospirillum argentinense</name>
    <dbReference type="NCBI Taxonomy" id="2970906"/>
    <lineage>
        <taxon>Bacteria</taxon>
        <taxon>Pseudomonadati</taxon>
        <taxon>Pseudomonadota</taxon>
        <taxon>Alphaproteobacteria</taxon>
        <taxon>Rhodospirillales</taxon>
        <taxon>Azospirillaceae</taxon>
        <taxon>Azospirillum</taxon>
    </lineage>
</organism>
<dbReference type="EMBL" id="CP007794">
    <property type="protein sequence ID" value="AIB14310.1"/>
    <property type="molecule type" value="Genomic_DNA"/>
</dbReference>
<dbReference type="Proteomes" id="UP000027186">
    <property type="component" value="Plasmid AbAZ39_p1"/>
</dbReference>
<keyword evidence="6" id="KW-0614">Plasmid</keyword>
<geneLocation type="plasmid" evidence="6 8">
    <name>AbAZ39_p1</name>
</geneLocation>
<dbReference type="InterPro" id="IPR001503">
    <property type="entry name" value="Glyco_trans_10"/>
</dbReference>
<evidence type="ECO:0000256" key="1">
    <source>
        <dbReference type="ARBA" id="ARBA00008919"/>
    </source>
</evidence>
<comment type="similarity">
    <text evidence="1">Belongs to the glycosyltransferase 10 family.</text>
</comment>
<dbReference type="InterPro" id="IPR055270">
    <property type="entry name" value="Glyco_tran_10_C"/>
</dbReference>
<feature type="domain" description="Alpha-(1,3)-fucosyltransferase FucT N-terminal" evidence="5">
    <location>
        <begin position="46"/>
        <end position="135"/>
    </location>
</feature>